<evidence type="ECO:0000313" key="3">
    <source>
        <dbReference type="Proteomes" id="UP000199274"/>
    </source>
</evidence>
<evidence type="ECO:0000256" key="1">
    <source>
        <dbReference type="SAM" id="Phobius"/>
    </source>
</evidence>
<gene>
    <name evidence="2" type="ORF">SAMN04488062_102162</name>
</gene>
<organism evidence="2 3">
    <name type="scientific">Flavobacterium omnivorum</name>
    <dbReference type="NCBI Taxonomy" id="178355"/>
    <lineage>
        <taxon>Bacteria</taxon>
        <taxon>Pseudomonadati</taxon>
        <taxon>Bacteroidota</taxon>
        <taxon>Flavobacteriia</taxon>
        <taxon>Flavobacteriales</taxon>
        <taxon>Flavobacteriaceae</taxon>
        <taxon>Flavobacterium</taxon>
    </lineage>
</organism>
<sequence length="200" mass="22331">MKSINPNPSFCTTANQIQKNSRLSTAKKFLITVLLVFIASPIFAQAAFDKFDGQDDVTSIIVNKKMFDLMSKVKVDASDKETQQYLALIKKLDNLKVFTTKSTRVEGEMKVVAEKYIKSAGLEELMRVNENGRNIKILVKSGASDSQIRELLMFIEGAKNEDTVLMSLTGNFDLNEISILTDKMRIPGGDDLKKATKAKR</sequence>
<dbReference type="OrthoDB" id="705638at2"/>
<dbReference type="AlphaFoldDB" id="A0A1G7X4A3"/>
<evidence type="ECO:0000313" key="2">
    <source>
        <dbReference type="EMBL" id="SDG78991.1"/>
    </source>
</evidence>
<feature type="transmembrane region" description="Helical" evidence="1">
    <location>
        <begin position="29"/>
        <end position="48"/>
    </location>
</feature>
<accession>A0A1G7X4A3</accession>
<proteinExistence type="predicted"/>
<dbReference type="EMBL" id="FNDB01000002">
    <property type="protein sequence ID" value="SDG78991.1"/>
    <property type="molecule type" value="Genomic_DNA"/>
</dbReference>
<keyword evidence="3" id="KW-1185">Reference proteome</keyword>
<dbReference type="RefSeq" id="WP_091255006.1">
    <property type="nucleotide sequence ID" value="NZ_FNDB01000002.1"/>
</dbReference>
<reference evidence="3" key="1">
    <citation type="submission" date="2016-10" db="EMBL/GenBank/DDBJ databases">
        <authorList>
            <person name="Varghese N."/>
            <person name="Submissions S."/>
        </authorList>
    </citation>
    <scope>NUCLEOTIDE SEQUENCE [LARGE SCALE GENOMIC DNA]</scope>
    <source>
        <strain evidence="3">CGMCC 1.2747</strain>
    </source>
</reference>
<dbReference type="Proteomes" id="UP000199274">
    <property type="component" value="Unassembled WGS sequence"/>
</dbReference>
<dbReference type="STRING" id="178355.SAMN04488062_102162"/>
<keyword evidence="1" id="KW-0472">Membrane</keyword>
<dbReference type="InterPro" id="IPR025348">
    <property type="entry name" value="DUF4252"/>
</dbReference>
<keyword evidence="1" id="KW-1133">Transmembrane helix</keyword>
<protein>
    <recommendedName>
        <fullName evidence="4">DUF4252 domain-containing protein</fullName>
    </recommendedName>
</protein>
<keyword evidence="1" id="KW-0812">Transmembrane</keyword>
<dbReference type="Pfam" id="PF14060">
    <property type="entry name" value="DUF4252"/>
    <property type="match status" value="1"/>
</dbReference>
<name>A0A1G7X4A3_9FLAO</name>
<evidence type="ECO:0008006" key="4">
    <source>
        <dbReference type="Google" id="ProtNLM"/>
    </source>
</evidence>